<reference evidence="6 7" key="1">
    <citation type="submission" date="2022-07" db="EMBL/GenBank/DDBJ databases">
        <title>Genome-wide signatures of adaptation to extreme environments.</title>
        <authorList>
            <person name="Cho C.H."/>
            <person name="Yoon H.S."/>
        </authorList>
    </citation>
    <scope>NUCLEOTIDE SEQUENCE [LARGE SCALE GENOMIC DNA]</scope>
    <source>
        <strain evidence="6 7">DBV 063 E5</strain>
    </source>
</reference>
<name>A0AAV9J151_CYACA</name>
<dbReference type="PANTHER" id="PTHR21649">
    <property type="entry name" value="CHLOROPHYLL A/B BINDING PROTEIN"/>
    <property type="match status" value="1"/>
</dbReference>
<dbReference type="GO" id="GO:0016168">
    <property type="term" value="F:chlorophyll binding"/>
    <property type="evidence" value="ECO:0007669"/>
    <property type="project" value="UniProtKB-KW"/>
</dbReference>
<keyword evidence="7" id="KW-1185">Reference proteome</keyword>
<evidence type="ECO:0000313" key="6">
    <source>
        <dbReference type="EMBL" id="KAK4538229.1"/>
    </source>
</evidence>
<dbReference type="InterPro" id="IPR001344">
    <property type="entry name" value="Chloro_AB-bd_pln"/>
</dbReference>
<feature type="binding site" description="axial binding residue" evidence="5">
    <location>
        <position position="86"/>
    </location>
    <ligand>
        <name>chlorophyll b</name>
        <dbReference type="ChEBI" id="CHEBI:61721"/>
        <label>1</label>
    </ligand>
    <ligandPart>
        <name>Mg</name>
        <dbReference type="ChEBI" id="CHEBI:25107"/>
    </ligandPart>
</feature>
<feature type="binding site" evidence="5">
    <location>
        <position position="81"/>
    </location>
    <ligand>
        <name>chlorophyll a</name>
        <dbReference type="ChEBI" id="CHEBI:58416"/>
        <label>1</label>
    </ligand>
</feature>
<dbReference type="SUPFAM" id="SSF103511">
    <property type="entry name" value="Chlorophyll a-b binding protein"/>
    <property type="match status" value="1"/>
</dbReference>
<keyword evidence="3" id="KW-0602">Photosynthesis</keyword>
<dbReference type="EMBL" id="JANCYW010000016">
    <property type="protein sequence ID" value="KAK4538229.1"/>
    <property type="molecule type" value="Genomic_DNA"/>
</dbReference>
<keyword evidence="5" id="KW-0148">Chlorophyll</keyword>
<dbReference type="GO" id="GO:0016020">
    <property type="term" value="C:membrane"/>
    <property type="evidence" value="ECO:0007669"/>
    <property type="project" value="InterPro"/>
</dbReference>
<accession>A0AAV9J151</accession>
<dbReference type="GO" id="GO:0009507">
    <property type="term" value="C:chloroplast"/>
    <property type="evidence" value="ECO:0007669"/>
    <property type="project" value="UniProtKB-SubCell"/>
</dbReference>
<keyword evidence="2" id="KW-0150">Chloroplast</keyword>
<dbReference type="Proteomes" id="UP001301350">
    <property type="component" value="Unassembled WGS sequence"/>
</dbReference>
<keyword evidence="5" id="KW-0157">Chromophore</keyword>
<dbReference type="GO" id="GO:0009765">
    <property type="term" value="P:photosynthesis, light harvesting"/>
    <property type="evidence" value="ECO:0007669"/>
    <property type="project" value="InterPro"/>
</dbReference>
<evidence type="ECO:0000256" key="3">
    <source>
        <dbReference type="ARBA" id="ARBA00022531"/>
    </source>
</evidence>
<comment type="caution">
    <text evidence="6">The sequence shown here is derived from an EMBL/GenBank/DDBJ whole genome shotgun (WGS) entry which is preliminary data.</text>
</comment>
<proteinExistence type="predicted"/>
<protein>
    <recommendedName>
        <fullName evidence="8">Chlorophyll a-b binding protein, chloroplastic</fullName>
    </recommendedName>
</protein>
<dbReference type="AlphaFoldDB" id="A0AAV9J151"/>
<sequence>MAFVNVGFARVHASRGVSRASSACACRRSLRMQGPSGPAMPSMPFLQRPKNLDGSLPGGDGCFDPLGFTNVFPVPWLLEGEIKNGRVAMLAVLGVIAQEFGTLDFYHASTNLQLSRELHDQFVKNGALQQILLFTSMWEIVVGIPALAESVQGNREPGWYGFDPMKLGGERGSEQWKRMCAGELRNGRLAMIAFGGFFHAQLLTKQPIIQQLLHFKPLGTS</sequence>
<dbReference type="Gene3D" id="1.10.3460.10">
    <property type="entry name" value="Chlorophyll a/b binding protein domain"/>
    <property type="match status" value="1"/>
</dbReference>
<evidence type="ECO:0008006" key="8">
    <source>
        <dbReference type="Google" id="ProtNLM"/>
    </source>
</evidence>
<dbReference type="Pfam" id="PF00504">
    <property type="entry name" value="Chloroa_b-bind"/>
    <property type="match status" value="1"/>
</dbReference>
<evidence type="ECO:0000256" key="4">
    <source>
        <dbReference type="ARBA" id="ARBA00022640"/>
    </source>
</evidence>
<evidence type="ECO:0000256" key="1">
    <source>
        <dbReference type="ARBA" id="ARBA00004229"/>
    </source>
</evidence>
<evidence type="ECO:0000313" key="7">
    <source>
        <dbReference type="Proteomes" id="UP001301350"/>
    </source>
</evidence>
<organism evidence="6 7">
    <name type="scientific">Cyanidium caldarium</name>
    <name type="common">Red alga</name>
    <dbReference type="NCBI Taxonomy" id="2771"/>
    <lineage>
        <taxon>Eukaryota</taxon>
        <taxon>Rhodophyta</taxon>
        <taxon>Bangiophyceae</taxon>
        <taxon>Cyanidiales</taxon>
        <taxon>Cyanidiaceae</taxon>
        <taxon>Cyanidium</taxon>
    </lineage>
</organism>
<keyword evidence="4" id="KW-0934">Plastid</keyword>
<feature type="binding site" evidence="5">
    <location>
        <position position="183"/>
    </location>
    <ligand>
        <name>chlorophyll a</name>
        <dbReference type="ChEBI" id="CHEBI:58416"/>
        <label>1</label>
    </ligand>
</feature>
<dbReference type="InterPro" id="IPR022796">
    <property type="entry name" value="Chloroa_b-bind"/>
</dbReference>
<evidence type="ECO:0000256" key="2">
    <source>
        <dbReference type="ARBA" id="ARBA00022528"/>
    </source>
</evidence>
<evidence type="ECO:0000256" key="5">
    <source>
        <dbReference type="PIRSR" id="PIRSR601344-1"/>
    </source>
</evidence>
<feature type="binding site" evidence="5">
    <location>
        <position position="186"/>
    </location>
    <ligand>
        <name>chlorophyll a</name>
        <dbReference type="ChEBI" id="CHEBI:58416"/>
        <label>1</label>
    </ligand>
</feature>
<comment type="subcellular location">
    <subcellularLocation>
        <location evidence="1">Plastid</location>
        <location evidence="1">Chloroplast</location>
    </subcellularLocation>
</comment>
<feature type="binding site" evidence="5">
    <location>
        <position position="188"/>
    </location>
    <ligand>
        <name>chlorophyll a</name>
        <dbReference type="ChEBI" id="CHEBI:58416"/>
        <label>1</label>
    </ligand>
</feature>
<gene>
    <name evidence="6" type="ORF">CDCA_CDCA16G4254</name>
</gene>